<comment type="caution">
    <text evidence="1">The sequence shown here is derived from an EMBL/GenBank/DDBJ whole genome shotgun (WGS) entry which is preliminary data.</text>
</comment>
<gene>
    <name evidence="1" type="ORF">S01H1_49001</name>
</gene>
<dbReference type="Gene3D" id="2.60.40.10">
    <property type="entry name" value="Immunoglobulins"/>
    <property type="match status" value="1"/>
</dbReference>
<sequence length="261" mass="28642">RFADYTHLLEELYGNKALLTWTGSTSGDADYYRIYSNDGTPGDDVDYNVIIATVDHLGAVAHSYKSDALADGTWKWGVRAVDDATNIETNIDFATVIIDTYPLAPTDLEYEFDDITDKVTLKWTESPSLAAAGKYNIYWNDGSGFIDYDADPPLASVNAPADEWELEDAIDAEGIYNYGVRAEDAGGKEEMNSDVTVTVKINDAIEEVPDLPNAPVGLTATPVAGGKIKLDWLYDTTNQEVAPWQFGVYFDDNTGNVDYNA</sequence>
<organism evidence="1">
    <name type="scientific">marine sediment metagenome</name>
    <dbReference type="NCBI Taxonomy" id="412755"/>
    <lineage>
        <taxon>unclassified sequences</taxon>
        <taxon>metagenomes</taxon>
        <taxon>ecological metagenomes</taxon>
    </lineage>
</organism>
<feature type="non-terminal residue" evidence="1">
    <location>
        <position position="261"/>
    </location>
</feature>
<accession>X0VKF3</accession>
<evidence type="ECO:0008006" key="2">
    <source>
        <dbReference type="Google" id="ProtNLM"/>
    </source>
</evidence>
<evidence type="ECO:0000313" key="1">
    <source>
        <dbReference type="EMBL" id="GAG18745.1"/>
    </source>
</evidence>
<dbReference type="AlphaFoldDB" id="X0VKF3"/>
<reference evidence="1" key="1">
    <citation type="journal article" date="2014" name="Front. Microbiol.">
        <title>High frequency of phylogenetically diverse reductive dehalogenase-homologous genes in deep subseafloor sedimentary metagenomes.</title>
        <authorList>
            <person name="Kawai M."/>
            <person name="Futagami T."/>
            <person name="Toyoda A."/>
            <person name="Takaki Y."/>
            <person name="Nishi S."/>
            <person name="Hori S."/>
            <person name="Arai W."/>
            <person name="Tsubouchi T."/>
            <person name="Morono Y."/>
            <person name="Uchiyama I."/>
            <person name="Ito T."/>
            <person name="Fujiyama A."/>
            <person name="Inagaki F."/>
            <person name="Takami H."/>
        </authorList>
    </citation>
    <scope>NUCLEOTIDE SEQUENCE</scope>
    <source>
        <strain evidence="1">Expedition CK06-06</strain>
    </source>
</reference>
<proteinExistence type="predicted"/>
<name>X0VKF3_9ZZZZ</name>
<dbReference type="InterPro" id="IPR013783">
    <property type="entry name" value="Ig-like_fold"/>
</dbReference>
<dbReference type="EMBL" id="BARS01031492">
    <property type="protein sequence ID" value="GAG18745.1"/>
    <property type="molecule type" value="Genomic_DNA"/>
</dbReference>
<feature type="non-terminal residue" evidence="1">
    <location>
        <position position="1"/>
    </location>
</feature>
<protein>
    <recommendedName>
        <fullName evidence="2">Fibronectin type-III domain-containing protein</fullName>
    </recommendedName>
</protein>